<dbReference type="SMART" id="SM00388">
    <property type="entry name" value="HisKA"/>
    <property type="match status" value="1"/>
</dbReference>
<evidence type="ECO:0000313" key="5">
    <source>
        <dbReference type="EMBL" id="QEC77202.1"/>
    </source>
</evidence>
<dbReference type="InterPro" id="IPR004358">
    <property type="entry name" value="Sig_transdc_His_kin-like_C"/>
</dbReference>
<dbReference type="PANTHER" id="PTHR43547:SF2">
    <property type="entry name" value="HYBRID SIGNAL TRANSDUCTION HISTIDINE KINASE C"/>
    <property type="match status" value="1"/>
</dbReference>
<dbReference type="Gene3D" id="3.30.565.10">
    <property type="entry name" value="Histidine kinase-like ATPase, C-terminal domain"/>
    <property type="match status" value="1"/>
</dbReference>
<dbReference type="InterPro" id="IPR036097">
    <property type="entry name" value="HisK_dim/P_sf"/>
</dbReference>
<evidence type="ECO:0000256" key="1">
    <source>
        <dbReference type="ARBA" id="ARBA00000085"/>
    </source>
</evidence>
<dbReference type="InterPro" id="IPR029016">
    <property type="entry name" value="GAF-like_dom_sf"/>
</dbReference>
<dbReference type="Gene3D" id="3.30.450.40">
    <property type="match status" value="1"/>
</dbReference>
<accession>A0A5B8W2N4</accession>
<dbReference type="KEGG" id="mgk:FSB76_15075"/>
<keyword evidence="5" id="KW-0808">Transferase</keyword>
<dbReference type="SUPFAM" id="SSF55781">
    <property type="entry name" value="GAF domain-like"/>
    <property type="match status" value="1"/>
</dbReference>
<dbReference type="Pfam" id="PF00512">
    <property type="entry name" value="HisKA"/>
    <property type="match status" value="1"/>
</dbReference>
<protein>
    <recommendedName>
        <fullName evidence="2">histidine kinase</fullName>
        <ecNumber evidence="2">2.7.13.3</ecNumber>
    </recommendedName>
</protein>
<feature type="domain" description="Histidine kinase" evidence="4">
    <location>
        <begin position="180"/>
        <end position="402"/>
    </location>
</feature>
<gene>
    <name evidence="5" type="ORF">FSB76_15075</name>
</gene>
<dbReference type="EMBL" id="CP042437">
    <property type="protein sequence ID" value="QEC77202.1"/>
    <property type="molecule type" value="Genomic_DNA"/>
</dbReference>
<dbReference type="Gene3D" id="1.10.287.130">
    <property type="match status" value="1"/>
</dbReference>
<sequence>MLTPPIPENEMDRVMTLSEFDLDYGAHADSFKDLTKLAAKVAGTEMSLVNLIDSYTQWTISTHNMDLEQMPREESVCQYLLMSDDNMEIADLSADERFKDRPYVTGGPHLRYYYGIPLNVGNHNIGALCVVDAHSPKTLNPEKVELLKIIAGEIVNRLKYIKVIEDLRSNLSEAKQTQKKVAHDIRGPLSGIIGLAQLIREQGDENQMDEILEFMNLIHKSGRSILELADEILSADKKDKKVPELKGNEFNQVVFKDKLQKLYVPQAMNKHITFTVNTSSASETIPFSKNKLLQITGNLISNAIKFTPNNGFVTVDLDLIEDKNENVLQVKVTDSGVGLDAGGIATILQGNAISTNGTGGENGYGFGLALVKHLVESLKGTFNIFSVPGQGATFEVKLPQASSPEK</sequence>
<dbReference type="GO" id="GO:0000155">
    <property type="term" value="F:phosphorelay sensor kinase activity"/>
    <property type="evidence" value="ECO:0007669"/>
    <property type="project" value="InterPro"/>
</dbReference>
<dbReference type="Pfam" id="PF01590">
    <property type="entry name" value="GAF"/>
    <property type="match status" value="1"/>
</dbReference>
<dbReference type="InterPro" id="IPR036890">
    <property type="entry name" value="HATPase_C_sf"/>
</dbReference>
<dbReference type="SUPFAM" id="SSF47384">
    <property type="entry name" value="Homodimeric domain of signal transducing histidine kinase"/>
    <property type="match status" value="1"/>
</dbReference>
<reference evidence="5 6" key="1">
    <citation type="journal article" date="2013" name="J. Microbiol.">
        <title>Mucilaginibacter ginsenosidivorax sp. nov., with ginsenoside converting activity isolated from sediment.</title>
        <authorList>
            <person name="Kim J.K."/>
            <person name="Choi T.E."/>
            <person name="Liu Q.M."/>
            <person name="Park H.Y."/>
            <person name="Yi T.H."/>
            <person name="Yoon M.H."/>
            <person name="Kim S.C."/>
            <person name="Im W.T."/>
        </authorList>
    </citation>
    <scope>NUCLEOTIDE SEQUENCE [LARGE SCALE GENOMIC DNA]</scope>
    <source>
        <strain evidence="5 6">KHI28</strain>
    </source>
</reference>
<dbReference type="InterPro" id="IPR005467">
    <property type="entry name" value="His_kinase_dom"/>
</dbReference>
<dbReference type="CDD" id="cd00082">
    <property type="entry name" value="HisKA"/>
    <property type="match status" value="1"/>
</dbReference>
<dbReference type="AlphaFoldDB" id="A0A5B8W2N4"/>
<dbReference type="InterPro" id="IPR003018">
    <property type="entry name" value="GAF"/>
</dbReference>
<name>A0A5B8W2N4_9SPHI</name>
<keyword evidence="5" id="KW-0418">Kinase</keyword>
<evidence type="ECO:0000256" key="2">
    <source>
        <dbReference type="ARBA" id="ARBA00012438"/>
    </source>
</evidence>
<evidence type="ECO:0000259" key="4">
    <source>
        <dbReference type="PROSITE" id="PS50109"/>
    </source>
</evidence>
<organism evidence="5 6">
    <name type="scientific">Mucilaginibacter ginsenosidivorax</name>
    <dbReference type="NCBI Taxonomy" id="862126"/>
    <lineage>
        <taxon>Bacteria</taxon>
        <taxon>Pseudomonadati</taxon>
        <taxon>Bacteroidota</taxon>
        <taxon>Sphingobacteriia</taxon>
        <taxon>Sphingobacteriales</taxon>
        <taxon>Sphingobacteriaceae</taxon>
        <taxon>Mucilaginibacter</taxon>
    </lineage>
</organism>
<dbReference type="SUPFAM" id="SSF55874">
    <property type="entry name" value="ATPase domain of HSP90 chaperone/DNA topoisomerase II/histidine kinase"/>
    <property type="match status" value="1"/>
</dbReference>
<dbReference type="Proteomes" id="UP000321362">
    <property type="component" value="Chromosome"/>
</dbReference>
<proteinExistence type="predicted"/>
<dbReference type="EC" id="2.7.13.3" evidence="2"/>
<dbReference type="PANTHER" id="PTHR43547">
    <property type="entry name" value="TWO-COMPONENT HISTIDINE KINASE"/>
    <property type="match status" value="1"/>
</dbReference>
<dbReference type="RefSeq" id="WP_147054678.1">
    <property type="nucleotide sequence ID" value="NZ_CP042437.1"/>
</dbReference>
<dbReference type="Pfam" id="PF02518">
    <property type="entry name" value="HATPase_c"/>
    <property type="match status" value="1"/>
</dbReference>
<dbReference type="OrthoDB" id="9811889at2"/>
<dbReference type="SMART" id="SM00387">
    <property type="entry name" value="HATPase_c"/>
    <property type="match status" value="1"/>
</dbReference>
<evidence type="ECO:0000256" key="3">
    <source>
        <dbReference type="ARBA" id="ARBA00022553"/>
    </source>
</evidence>
<dbReference type="InterPro" id="IPR003661">
    <property type="entry name" value="HisK_dim/P_dom"/>
</dbReference>
<keyword evidence="6" id="KW-1185">Reference proteome</keyword>
<keyword evidence="3" id="KW-0597">Phosphoprotein</keyword>
<comment type="catalytic activity">
    <reaction evidence="1">
        <text>ATP + protein L-histidine = ADP + protein N-phospho-L-histidine.</text>
        <dbReference type="EC" id="2.7.13.3"/>
    </reaction>
</comment>
<evidence type="ECO:0000313" key="6">
    <source>
        <dbReference type="Proteomes" id="UP000321362"/>
    </source>
</evidence>
<dbReference type="PROSITE" id="PS50109">
    <property type="entry name" value="HIS_KIN"/>
    <property type="match status" value="1"/>
</dbReference>
<dbReference type="PRINTS" id="PR00344">
    <property type="entry name" value="BCTRLSENSOR"/>
</dbReference>
<dbReference type="InterPro" id="IPR003594">
    <property type="entry name" value="HATPase_dom"/>
</dbReference>